<evidence type="ECO:0000313" key="11">
    <source>
        <dbReference type="RefSeq" id="XP_022257036.1"/>
    </source>
</evidence>
<comment type="similarity">
    <text evidence="2">Belongs to the UDPGP type 1 family.</text>
</comment>
<feature type="compositionally biased region" description="Polar residues" evidence="7">
    <location>
        <begin position="14"/>
        <end position="31"/>
    </location>
</feature>
<dbReference type="Pfam" id="PF01704">
    <property type="entry name" value="UDPGP"/>
    <property type="match status" value="1"/>
</dbReference>
<evidence type="ECO:0000256" key="1">
    <source>
        <dbReference type="ARBA" id="ARBA00005208"/>
    </source>
</evidence>
<dbReference type="RefSeq" id="XP_013788905.1">
    <property type="nucleotide sequence ID" value="XM_013933451.2"/>
</dbReference>
<dbReference type="PANTHER" id="PTHR11952:SF2">
    <property type="entry name" value="LD24639P"/>
    <property type="match status" value="1"/>
</dbReference>
<reference evidence="9 10" key="1">
    <citation type="submission" date="2025-05" db="UniProtKB">
        <authorList>
            <consortium name="RefSeq"/>
        </authorList>
    </citation>
    <scope>IDENTIFICATION</scope>
    <source>
        <tissue evidence="9 10">Muscle</tissue>
    </source>
</reference>
<keyword evidence="4" id="KW-0808">Transferase</keyword>
<dbReference type="InterPro" id="IPR002618">
    <property type="entry name" value="UDPGP_fam"/>
</dbReference>
<evidence type="ECO:0000256" key="5">
    <source>
        <dbReference type="ARBA" id="ARBA00022695"/>
    </source>
</evidence>
<evidence type="ECO:0000256" key="6">
    <source>
        <dbReference type="ARBA" id="ARBA00048493"/>
    </source>
</evidence>
<gene>
    <name evidence="9 10 11 12" type="primary">LOC106472792</name>
</gene>
<evidence type="ECO:0000256" key="4">
    <source>
        <dbReference type="ARBA" id="ARBA00022679"/>
    </source>
</evidence>
<evidence type="ECO:0000256" key="3">
    <source>
        <dbReference type="ARBA" id="ARBA00012457"/>
    </source>
</evidence>
<keyword evidence="5" id="KW-0548">Nucleotidyltransferase</keyword>
<dbReference type="SUPFAM" id="SSF53448">
    <property type="entry name" value="Nucleotide-diphospho-sugar transferases"/>
    <property type="match status" value="1"/>
</dbReference>
<evidence type="ECO:0000256" key="2">
    <source>
        <dbReference type="ARBA" id="ARBA00010401"/>
    </source>
</evidence>
<evidence type="ECO:0000313" key="8">
    <source>
        <dbReference type="Proteomes" id="UP000694941"/>
    </source>
</evidence>
<evidence type="ECO:0000313" key="9">
    <source>
        <dbReference type="RefSeq" id="XP_013788905.1"/>
    </source>
</evidence>
<dbReference type="GeneID" id="106472792"/>
<dbReference type="EC" id="2.7.7.23" evidence="3"/>
<name>A0ABM1BUH7_LIMPO</name>
<dbReference type="Proteomes" id="UP000694941">
    <property type="component" value="Unplaced"/>
</dbReference>
<keyword evidence="8" id="KW-1185">Reference proteome</keyword>
<dbReference type="Gene3D" id="3.90.550.10">
    <property type="entry name" value="Spore Coat Polysaccharide Biosynthesis Protein SpsA, Chain A"/>
    <property type="match status" value="1"/>
</dbReference>
<comment type="pathway">
    <text evidence="1">Nucleotide-sugar biosynthesis; UDP-N-acetyl-alpha-D-glucosamine biosynthesis; UDP-N-acetyl-alpha-D-glucosamine from N-acetyl-alpha-D-glucosamine 1-phosphate: step 1/1.</text>
</comment>
<evidence type="ECO:0000313" key="12">
    <source>
        <dbReference type="RefSeq" id="XP_022257037.1"/>
    </source>
</evidence>
<dbReference type="RefSeq" id="XP_022257035.1">
    <property type="nucleotide sequence ID" value="XM_022401327.1"/>
</dbReference>
<dbReference type="RefSeq" id="XP_022257036.1">
    <property type="nucleotide sequence ID" value="XM_022401328.1"/>
</dbReference>
<dbReference type="CDD" id="cd04193">
    <property type="entry name" value="UDPGlcNAc_PPase"/>
    <property type="match status" value="1"/>
</dbReference>
<comment type="catalytic activity">
    <reaction evidence="6">
        <text>N-acetyl-alpha-D-glucosamine 1-phosphate + UTP + H(+) = UDP-N-acetyl-alpha-D-glucosamine + diphosphate</text>
        <dbReference type="Rhea" id="RHEA:13509"/>
        <dbReference type="ChEBI" id="CHEBI:15378"/>
        <dbReference type="ChEBI" id="CHEBI:33019"/>
        <dbReference type="ChEBI" id="CHEBI:46398"/>
        <dbReference type="ChEBI" id="CHEBI:57705"/>
        <dbReference type="ChEBI" id="CHEBI:57776"/>
        <dbReference type="EC" id="2.7.7.23"/>
    </reaction>
</comment>
<dbReference type="PANTHER" id="PTHR11952">
    <property type="entry name" value="UDP- GLUCOSE PYROPHOSPHORYLASE"/>
    <property type="match status" value="1"/>
</dbReference>
<sequence>MSSKSVKTSYPDRSISQPQQKYQKFQNSEDGNASGKRIVQACSTSQDMSLFSRSYEGRKRGPPLDSEPSDHQDVISCTGEMDVEALRLTLKQYDQEHLLKFWSCLTSKQRTMLYKELSDMDLEEVCNIYRECNQNSGEENEKLDELLQPIPSELHGGVSSSSPEKIADLRNIGLEKISEHKVAVLLLAGGQGTRLGVPYPKGMYDVGLPSHKTLYQLQGERILRLQLLAEEKTGKPCIIPWYIMTSEHTMDPTIEFFEKHNYFGLKKENFIIFEQDMLPCFTFDGKIILETPWKIATAPDGNGGLYRALRKQGIVEDMEKRGVMYIHVYCVDNILVKLADPVFIGYCVEKGANCGAKVVEKLFPTEAVGVVCKVDGKYQVVEYSEISLKTAQKRNPDGRLTFNAGSICNHFFTLDFLHTVIKSNNLKHHIAKKKIPYVNEEGEVVKPDKPNGIKLEKFVFDVFEFSSQFVVWEVLREDEFSPLKNADGAEKDTPTTARHALFSLHQRYVLSAGGKFVDEDGTTIPLIPSLSTTQKSSLSSTCKETGHGDDTDSQKYYQKYQGPVVCEISPLLSYDGEDLHELVSGKKFTPPLVLESTQEQKCQNGTKTPNLPFTV</sequence>
<dbReference type="InterPro" id="IPR039741">
    <property type="entry name" value="UDP-sugar_pyrophosphorylase"/>
</dbReference>
<feature type="region of interest" description="Disordered" evidence="7">
    <location>
        <begin position="1"/>
        <end position="39"/>
    </location>
</feature>
<proteinExistence type="inferred from homology"/>
<evidence type="ECO:0000256" key="7">
    <source>
        <dbReference type="SAM" id="MobiDB-lite"/>
    </source>
</evidence>
<dbReference type="Gene3D" id="2.10.10.100">
    <property type="match status" value="1"/>
</dbReference>
<organism evidence="8 9">
    <name type="scientific">Limulus polyphemus</name>
    <name type="common">Atlantic horseshoe crab</name>
    <dbReference type="NCBI Taxonomy" id="6850"/>
    <lineage>
        <taxon>Eukaryota</taxon>
        <taxon>Metazoa</taxon>
        <taxon>Ecdysozoa</taxon>
        <taxon>Arthropoda</taxon>
        <taxon>Chelicerata</taxon>
        <taxon>Merostomata</taxon>
        <taxon>Xiphosura</taxon>
        <taxon>Limulidae</taxon>
        <taxon>Limulus</taxon>
    </lineage>
</organism>
<protein>
    <recommendedName>
        <fullName evidence="3">UDP-N-acetylglucosamine diphosphorylase</fullName>
        <ecNumber evidence="3">2.7.7.23</ecNumber>
    </recommendedName>
</protein>
<dbReference type="RefSeq" id="XP_022257037.1">
    <property type="nucleotide sequence ID" value="XM_022401329.1"/>
</dbReference>
<dbReference type="InterPro" id="IPR029044">
    <property type="entry name" value="Nucleotide-diphossugar_trans"/>
</dbReference>
<evidence type="ECO:0000313" key="10">
    <source>
        <dbReference type="RefSeq" id="XP_022257035.1"/>
    </source>
</evidence>
<accession>A0ABM1BUH7</accession>